<organism evidence="1">
    <name type="scientific">marine sediment metagenome</name>
    <dbReference type="NCBI Taxonomy" id="412755"/>
    <lineage>
        <taxon>unclassified sequences</taxon>
        <taxon>metagenomes</taxon>
        <taxon>ecological metagenomes</taxon>
    </lineage>
</organism>
<dbReference type="EMBL" id="BARW01019192">
    <property type="protein sequence ID" value="GAI92469.1"/>
    <property type="molecule type" value="Genomic_DNA"/>
</dbReference>
<name>X1UJF2_9ZZZZ</name>
<reference evidence="1" key="1">
    <citation type="journal article" date="2014" name="Front. Microbiol.">
        <title>High frequency of phylogenetically diverse reductive dehalogenase-homologous genes in deep subseafloor sedimentary metagenomes.</title>
        <authorList>
            <person name="Kawai M."/>
            <person name="Futagami T."/>
            <person name="Toyoda A."/>
            <person name="Takaki Y."/>
            <person name="Nishi S."/>
            <person name="Hori S."/>
            <person name="Arai W."/>
            <person name="Tsubouchi T."/>
            <person name="Morono Y."/>
            <person name="Uchiyama I."/>
            <person name="Ito T."/>
            <person name="Fujiyama A."/>
            <person name="Inagaki F."/>
            <person name="Takami H."/>
        </authorList>
    </citation>
    <scope>NUCLEOTIDE SEQUENCE</scope>
    <source>
        <strain evidence="1">Expedition CK06-06</strain>
    </source>
</reference>
<protein>
    <submittedName>
        <fullName evidence="1">Uncharacterized protein</fullName>
    </submittedName>
</protein>
<dbReference type="AlphaFoldDB" id="X1UJF2"/>
<gene>
    <name evidence="1" type="ORF">S12H4_32698</name>
</gene>
<proteinExistence type="predicted"/>
<comment type="caution">
    <text evidence="1">The sequence shown here is derived from an EMBL/GenBank/DDBJ whole genome shotgun (WGS) entry which is preliminary data.</text>
</comment>
<evidence type="ECO:0000313" key="1">
    <source>
        <dbReference type="EMBL" id="GAI92469.1"/>
    </source>
</evidence>
<accession>X1UJF2</accession>
<sequence length="69" mass="7635">MSQAYKVLKIDELSRVGDAGGVERYYRHTIRTRGGTVLRVDIDEDDFTPEKAAPILEAKATAADKIKAL</sequence>